<protein>
    <submittedName>
        <fullName evidence="1">Uncharacterized protein</fullName>
    </submittedName>
</protein>
<name>A0ACD1GG47_9EURO</name>
<evidence type="ECO:0000313" key="2">
    <source>
        <dbReference type="Proteomes" id="UP000249057"/>
    </source>
</evidence>
<reference evidence="1" key="1">
    <citation type="submission" date="2018-02" db="EMBL/GenBank/DDBJ databases">
        <title>The genomes of Aspergillus section Nigri reveals drivers in fungal speciation.</title>
        <authorList>
            <consortium name="DOE Joint Genome Institute"/>
            <person name="Vesth T.C."/>
            <person name="Nybo J."/>
            <person name="Theobald S."/>
            <person name="Brandl J."/>
            <person name="Frisvad J.C."/>
            <person name="Nielsen K.F."/>
            <person name="Lyhne E.K."/>
            <person name="Kogle M.E."/>
            <person name="Kuo A."/>
            <person name="Riley R."/>
            <person name="Clum A."/>
            <person name="Nolan M."/>
            <person name="Lipzen A."/>
            <person name="Salamov A."/>
            <person name="Henrissat B."/>
            <person name="Wiebenga A."/>
            <person name="De vries R.P."/>
            <person name="Grigoriev I.V."/>
            <person name="Mortensen U.H."/>
            <person name="Andersen M.R."/>
            <person name="Baker S.E."/>
        </authorList>
    </citation>
    <scope>NUCLEOTIDE SEQUENCE</scope>
    <source>
        <strain evidence="1">CBS 621.78</strain>
    </source>
</reference>
<organism evidence="1 2">
    <name type="scientific">Aspergillus brunneoviolaceus CBS 621.78</name>
    <dbReference type="NCBI Taxonomy" id="1450534"/>
    <lineage>
        <taxon>Eukaryota</taxon>
        <taxon>Fungi</taxon>
        <taxon>Dikarya</taxon>
        <taxon>Ascomycota</taxon>
        <taxon>Pezizomycotina</taxon>
        <taxon>Eurotiomycetes</taxon>
        <taxon>Eurotiomycetidae</taxon>
        <taxon>Eurotiales</taxon>
        <taxon>Aspergillaceae</taxon>
        <taxon>Aspergillus</taxon>
        <taxon>Aspergillus subgen. Circumdati</taxon>
    </lineage>
</organism>
<dbReference type="EMBL" id="KZ825325">
    <property type="protein sequence ID" value="RAH48157.1"/>
    <property type="molecule type" value="Genomic_DNA"/>
</dbReference>
<keyword evidence="2" id="KW-1185">Reference proteome</keyword>
<evidence type="ECO:0000313" key="1">
    <source>
        <dbReference type="EMBL" id="RAH48157.1"/>
    </source>
</evidence>
<proteinExistence type="predicted"/>
<sequence length="104" mass="11418">MYTCPPSIHAVPPSIQTQATERSGPNAPQSLNQPYHSTPSHTTQSHEPNPTHRPRPYVKIPPQEKQKQPHPPIQPANPSTTVLRYSTVPTSSLRPDTPAAPPHT</sequence>
<accession>A0ACD1GG47</accession>
<gene>
    <name evidence="1" type="ORF">BO95DRAFT_440471</name>
</gene>
<dbReference type="Proteomes" id="UP000249057">
    <property type="component" value="Unassembled WGS sequence"/>
</dbReference>